<evidence type="ECO:0000313" key="5">
    <source>
        <dbReference type="EMBL" id="MFC3457725.1"/>
    </source>
</evidence>
<gene>
    <name evidence="5" type="ORF">ACFOPH_05645</name>
</gene>
<evidence type="ECO:0000313" key="6">
    <source>
        <dbReference type="Proteomes" id="UP001595665"/>
    </source>
</evidence>
<sequence>MNRQAATTSCQEDLSEPKGEHAHGAPFHVDEEPHDKIYLTTRFGRWVDRVTYLDIGVAIAVALGCSTFYFWLATPYGHGLDKGGAHDVRGFGTALYFSIVTFTSLGYGDFAPLRAGRLVASLLVFLGLALVALSVGKVASERQYSLLLLLHTSDAQRRLSAFGEKILLASGQLGRASVRAHTARLRLAIDELGQLISTFSRYAIFNSHQARLTAFGNRSTLNGLFDDLYAAQLACDTAFQSPGADQHVCSRALGLTREIERLSMRLVNMQEKAKEEQTSLTLLGLRKLLQPMRADGGVPLSGVCEPVYPPVSPVSRFAAQRAQLETWALQHMSAWLRRVVLDAVPDGKSAAWCLQQHKDLASSLGISNALAYRCIKDLIKDGRVPKKPPVPPALREDVRFSTWLQKRALGLHASSQRFEQAIAVDSLGLMCRALAGCEAQLSSLEEAIRGDLDDRWATVSSTGPHGFFLLQLRQTSESCALAAATVAPGGCVAFWADAVVVRIEAIIGEFGELGGMAR</sequence>
<keyword evidence="5" id="KW-0813">Transport</keyword>
<dbReference type="Proteomes" id="UP001595665">
    <property type="component" value="Unassembled WGS sequence"/>
</dbReference>
<organism evidence="5 6">
    <name type="scientific">Massilia haematophila</name>
    <dbReference type="NCBI Taxonomy" id="457923"/>
    <lineage>
        <taxon>Bacteria</taxon>
        <taxon>Pseudomonadati</taxon>
        <taxon>Pseudomonadota</taxon>
        <taxon>Betaproteobacteria</taxon>
        <taxon>Burkholderiales</taxon>
        <taxon>Oxalobacteraceae</taxon>
        <taxon>Telluria group</taxon>
        <taxon>Massilia</taxon>
    </lineage>
</organism>
<keyword evidence="3" id="KW-0472">Membrane</keyword>
<keyword evidence="6" id="KW-1185">Reference proteome</keyword>
<feature type="compositionally biased region" description="Basic and acidic residues" evidence="2">
    <location>
        <begin position="15"/>
        <end position="28"/>
    </location>
</feature>
<dbReference type="RefSeq" id="WP_379734067.1">
    <property type="nucleotide sequence ID" value="NZ_JBHRVV010000001.1"/>
</dbReference>
<name>A0ABV7PGD5_9BURK</name>
<feature type="transmembrane region" description="Helical" evidence="3">
    <location>
        <begin position="52"/>
        <end position="73"/>
    </location>
</feature>
<evidence type="ECO:0000256" key="2">
    <source>
        <dbReference type="SAM" id="MobiDB-lite"/>
    </source>
</evidence>
<dbReference type="SUPFAM" id="SSF81324">
    <property type="entry name" value="Voltage-gated potassium channels"/>
    <property type="match status" value="1"/>
</dbReference>
<proteinExistence type="predicted"/>
<dbReference type="Pfam" id="PF07885">
    <property type="entry name" value="Ion_trans_2"/>
    <property type="match status" value="1"/>
</dbReference>
<feature type="region of interest" description="Disordered" evidence="2">
    <location>
        <begin position="1"/>
        <end position="28"/>
    </location>
</feature>
<reference evidence="6" key="1">
    <citation type="journal article" date="2019" name="Int. J. Syst. Evol. Microbiol.">
        <title>The Global Catalogue of Microorganisms (GCM) 10K type strain sequencing project: providing services to taxonomists for standard genome sequencing and annotation.</title>
        <authorList>
            <consortium name="The Broad Institute Genomics Platform"/>
            <consortium name="The Broad Institute Genome Sequencing Center for Infectious Disease"/>
            <person name="Wu L."/>
            <person name="Ma J."/>
        </authorList>
    </citation>
    <scope>NUCLEOTIDE SEQUENCE [LARGE SCALE GENOMIC DNA]</scope>
    <source>
        <strain evidence="6">CCM 7480</strain>
    </source>
</reference>
<comment type="caution">
    <text evidence="5">The sequence shown here is derived from an EMBL/GenBank/DDBJ whole genome shotgun (WGS) entry which is preliminary data.</text>
</comment>
<dbReference type="EMBL" id="JBHRVV010000001">
    <property type="protein sequence ID" value="MFC3457725.1"/>
    <property type="molecule type" value="Genomic_DNA"/>
</dbReference>
<evidence type="ECO:0000256" key="1">
    <source>
        <dbReference type="SAM" id="Coils"/>
    </source>
</evidence>
<keyword evidence="5" id="KW-0406">Ion transport</keyword>
<feature type="transmembrane region" description="Helical" evidence="3">
    <location>
        <begin position="93"/>
        <end position="111"/>
    </location>
</feature>
<feature type="coiled-coil region" evidence="1">
    <location>
        <begin position="252"/>
        <end position="279"/>
    </location>
</feature>
<feature type="compositionally biased region" description="Polar residues" evidence="2">
    <location>
        <begin position="1"/>
        <end position="12"/>
    </location>
</feature>
<dbReference type="Gene3D" id="1.10.287.70">
    <property type="match status" value="1"/>
</dbReference>
<protein>
    <submittedName>
        <fullName evidence="5">Potassium channel family protein</fullName>
    </submittedName>
</protein>
<keyword evidence="1" id="KW-0175">Coiled coil</keyword>
<feature type="domain" description="Potassium channel" evidence="4">
    <location>
        <begin position="68"/>
        <end position="139"/>
    </location>
</feature>
<evidence type="ECO:0000256" key="3">
    <source>
        <dbReference type="SAM" id="Phobius"/>
    </source>
</evidence>
<dbReference type="GO" id="GO:0034220">
    <property type="term" value="P:monoatomic ion transmembrane transport"/>
    <property type="evidence" value="ECO:0007669"/>
    <property type="project" value="UniProtKB-KW"/>
</dbReference>
<keyword evidence="5" id="KW-0407">Ion channel</keyword>
<accession>A0ABV7PGD5</accession>
<dbReference type="InterPro" id="IPR013099">
    <property type="entry name" value="K_chnl_dom"/>
</dbReference>
<evidence type="ECO:0000259" key="4">
    <source>
        <dbReference type="Pfam" id="PF07885"/>
    </source>
</evidence>
<keyword evidence="3" id="KW-1133">Transmembrane helix</keyword>
<keyword evidence="3" id="KW-0812">Transmembrane</keyword>
<feature type="transmembrane region" description="Helical" evidence="3">
    <location>
        <begin position="118"/>
        <end position="136"/>
    </location>
</feature>